<evidence type="ECO:0000256" key="2">
    <source>
        <dbReference type="ARBA" id="ARBA00009320"/>
    </source>
</evidence>
<keyword evidence="3" id="KW-0663">Pyridoxal phosphate</keyword>
<dbReference type="Pfam" id="PF01063">
    <property type="entry name" value="Aminotran_4"/>
    <property type="match status" value="1"/>
</dbReference>
<dbReference type="GO" id="GO:0008483">
    <property type="term" value="F:transaminase activity"/>
    <property type="evidence" value="ECO:0007669"/>
    <property type="project" value="UniProtKB-KW"/>
</dbReference>
<dbReference type="PANTHER" id="PTHR42743">
    <property type="entry name" value="AMINO-ACID AMINOTRANSFERASE"/>
    <property type="match status" value="1"/>
</dbReference>
<dbReference type="GO" id="GO:0046394">
    <property type="term" value="P:carboxylic acid biosynthetic process"/>
    <property type="evidence" value="ECO:0007669"/>
    <property type="project" value="UniProtKB-ARBA"/>
</dbReference>
<dbReference type="CDD" id="cd01558">
    <property type="entry name" value="D-AAT_like"/>
    <property type="match status" value="1"/>
</dbReference>
<dbReference type="InterPro" id="IPR050571">
    <property type="entry name" value="Class-IV_PLP-Dep_Aminotrnsfr"/>
</dbReference>
<dbReference type="AlphaFoldDB" id="A0A8J7FM53"/>
<dbReference type="InterPro" id="IPR043131">
    <property type="entry name" value="BCAT-like_N"/>
</dbReference>
<dbReference type="Gene3D" id="3.20.10.10">
    <property type="entry name" value="D-amino Acid Aminotransferase, subunit A, domain 2"/>
    <property type="match status" value="1"/>
</dbReference>
<keyword evidence="5" id="KW-1185">Reference proteome</keyword>
<comment type="caution">
    <text evidence="4">The sequence shown here is derived from an EMBL/GenBank/DDBJ whole genome shotgun (WGS) entry which is preliminary data.</text>
</comment>
<evidence type="ECO:0000256" key="3">
    <source>
        <dbReference type="ARBA" id="ARBA00022898"/>
    </source>
</evidence>
<evidence type="ECO:0000313" key="4">
    <source>
        <dbReference type="EMBL" id="MBE9610467.1"/>
    </source>
</evidence>
<dbReference type="GO" id="GO:0008652">
    <property type="term" value="P:amino acid biosynthetic process"/>
    <property type="evidence" value="ECO:0007669"/>
    <property type="project" value="UniProtKB-ARBA"/>
</dbReference>
<reference evidence="4 5" key="1">
    <citation type="submission" date="2020-10" db="EMBL/GenBank/DDBJ databases">
        <title>The genome sequence of Chitinilyticum litopenaei 4Y14.</title>
        <authorList>
            <person name="Liu Y."/>
        </authorList>
    </citation>
    <scope>NUCLEOTIDE SEQUENCE [LARGE SCALE GENOMIC DNA]</scope>
    <source>
        <strain evidence="4 5">4Y14</strain>
    </source>
</reference>
<dbReference type="EMBL" id="JADFUA010000010">
    <property type="protein sequence ID" value="MBE9610467.1"/>
    <property type="molecule type" value="Genomic_DNA"/>
</dbReference>
<accession>A0A8J7FM53</accession>
<sequence>MPLPTFNAYLNGRFAPLDSLAISPMDRGFLFGDGVYEMIPVYGRHVFRLDQHLDRLDTNLAAIGLTNPHTRSEWHKLISRLVNEEIFEDQQIYLQVTRGVAWPRNHAFPAATTPTVFLFADELPAPAREQVETGVSAITIEDLRWQRCNIKAISLLANVLAKQAAVDAGVAEAILLRDGQLAEGAASNIFIVKEGILRAPPPSTQMLTGITYDVVIELAQAHGIPVELAAISEAALRNADEVLLTSSSKEVLAITTLDGLPVGTGSPGSLYRQLFLYYQDFKTGVMRAGKDFA</sequence>
<gene>
    <name evidence="4" type="ORF">INR99_14090</name>
</gene>
<evidence type="ECO:0000256" key="1">
    <source>
        <dbReference type="ARBA" id="ARBA00001933"/>
    </source>
</evidence>
<dbReference type="PANTHER" id="PTHR42743:SF10">
    <property type="entry name" value="D-ALANINE AMINOTRANSFERASE"/>
    <property type="match status" value="1"/>
</dbReference>
<evidence type="ECO:0000313" key="5">
    <source>
        <dbReference type="Proteomes" id="UP000604481"/>
    </source>
</evidence>
<dbReference type="InterPro" id="IPR036038">
    <property type="entry name" value="Aminotransferase-like"/>
</dbReference>
<keyword evidence="4" id="KW-0032">Aminotransferase</keyword>
<dbReference type="InterPro" id="IPR043132">
    <property type="entry name" value="BCAT-like_C"/>
</dbReference>
<proteinExistence type="inferred from homology"/>
<dbReference type="RefSeq" id="WP_194117017.1">
    <property type="nucleotide sequence ID" value="NZ_JADFUA010000010.1"/>
</dbReference>
<dbReference type="GO" id="GO:0005829">
    <property type="term" value="C:cytosol"/>
    <property type="evidence" value="ECO:0007669"/>
    <property type="project" value="TreeGrafter"/>
</dbReference>
<organism evidence="4 5">
    <name type="scientific">Chitinilyticum piscinae</name>
    <dbReference type="NCBI Taxonomy" id="2866724"/>
    <lineage>
        <taxon>Bacteria</taxon>
        <taxon>Pseudomonadati</taxon>
        <taxon>Pseudomonadota</taxon>
        <taxon>Betaproteobacteria</taxon>
        <taxon>Neisseriales</taxon>
        <taxon>Chitinibacteraceae</taxon>
        <taxon>Chitinilyticum</taxon>
    </lineage>
</organism>
<comment type="similarity">
    <text evidence="2">Belongs to the class-IV pyridoxal-phosphate-dependent aminotransferase family.</text>
</comment>
<comment type="cofactor">
    <cofactor evidence="1">
        <name>pyridoxal 5'-phosphate</name>
        <dbReference type="ChEBI" id="CHEBI:597326"/>
    </cofactor>
</comment>
<protein>
    <submittedName>
        <fullName evidence="4">D-amino acid aminotransferase</fullName>
    </submittedName>
</protein>
<dbReference type="Gene3D" id="3.30.470.10">
    <property type="match status" value="1"/>
</dbReference>
<keyword evidence="4" id="KW-0808">Transferase</keyword>
<dbReference type="FunFam" id="3.20.10.10:FF:000002">
    <property type="entry name" value="D-alanine aminotransferase"/>
    <property type="match status" value="1"/>
</dbReference>
<name>A0A8J7FM53_9NEIS</name>
<dbReference type="SUPFAM" id="SSF56752">
    <property type="entry name" value="D-aminoacid aminotransferase-like PLP-dependent enzymes"/>
    <property type="match status" value="1"/>
</dbReference>
<dbReference type="InterPro" id="IPR001544">
    <property type="entry name" value="Aminotrans_IV"/>
</dbReference>
<dbReference type="Proteomes" id="UP000604481">
    <property type="component" value="Unassembled WGS sequence"/>
</dbReference>